<evidence type="ECO:0000256" key="1">
    <source>
        <dbReference type="SAM" id="MobiDB-lite"/>
    </source>
</evidence>
<dbReference type="AlphaFoldDB" id="A0A2L0F5E0"/>
<feature type="region of interest" description="Disordered" evidence="1">
    <location>
        <begin position="117"/>
        <end position="157"/>
    </location>
</feature>
<reference evidence="2 3" key="1">
    <citation type="submission" date="2015-09" db="EMBL/GenBank/DDBJ databases">
        <title>Sorangium comparison.</title>
        <authorList>
            <person name="Zaburannyi N."/>
            <person name="Bunk B."/>
            <person name="Overmann J."/>
            <person name="Mueller R."/>
        </authorList>
    </citation>
    <scope>NUCLEOTIDE SEQUENCE [LARGE SCALE GENOMIC DNA]</scope>
    <source>
        <strain evidence="2 3">So ce26</strain>
    </source>
</reference>
<sequence>MSVATSVRVLRGGTIVAAAAMCLVACERPSPSAGSGAPAGSSAANGAPPSVAARPEMAVLGADERRVPLLVVPGDALVEVDGQPAYRRNGAIDLTGKVGDVRRVRVWKGAKAAPEKAVTIQETQPSPPLVDLNEAPPPRPAAKAPKRPARFGGFDDG</sequence>
<protein>
    <submittedName>
        <fullName evidence="2">Uncharacterized protein</fullName>
    </submittedName>
</protein>
<dbReference type="RefSeq" id="WP_104984919.1">
    <property type="nucleotide sequence ID" value="NZ_CP012673.1"/>
</dbReference>
<dbReference type="Proteomes" id="UP000238348">
    <property type="component" value="Chromosome"/>
</dbReference>
<dbReference type="OrthoDB" id="5537588at2"/>
<feature type="region of interest" description="Disordered" evidence="1">
    <location>
        <begin position="31"/>
        <end position="52"/>
    </location>
</feature>
<evidence type="ECO:0000313" key="2">
    <source>
        <dbReference type="EMBL" id="AUX46794.1"/>
    </source>
</evidence>
<organism evidence="2 3">
    <name type="scientific">Sorangium cellulosum</name>
    <name type="common">Polyangium cellulosum</name>
    <dbReference type="NCBI Taxonomy" id="56"/>
    <lineage>
        <taxon>Bacteria</taxon>
        <taxon>Pseudomonadati</taxon>
        <taxon>Myxococcota</taxon>
        <taxon>Polyangia</taxon>
        <taxon>Polyangiales</taxon>
        <taxon>Polyangiaceae</taxon>
        <taxon>Sorangium</taxon>
    </lineage>
</organism>
<accession>A0A2L0F5E0</accession>
<name>A0A2L0F5E0_SORCE</name>
<dbReference type="EMBL" id="CP012673">
    <property type="protein sequence ID" value="AUX46794.1"/>
    <property type="molecule type" value="Genomic_DNA"/>
</dbReference>
<evidence type="ECO:0000313" key="3">
    <source>
        <dbReference type="Proteomes" id="UP000238348"/>
    </source>
</evidence>
<proteinExistence type="predicted"/>
<gene>
    <name evidence="2" type="ORF">SOCE26_083030</name>
</gene>